<dbReference type="GeneID" id="33560195"/>
<name>A0A1Y1UEL8_9TREE</name>
<dbReference type="RefSeq" id="XP_021870612.1">
    <property type="nucleotide sequence ID" value="XM_022018386.1"/>
</dbReference>
<dbReference type="InterPro" id="IPR005829">
    <property type="entry name" value="Sugar_transporter_CS"/>
</dbReference>
<dbReference type="InParanoid" id="A0A1Y1UEL8"/>
<evidence type="ECO:0000313" key="9">
    <source>
        <dbReference type="Proteomes" id="UP000193218"/>
    </source>
</evidence>
<dbReference type="PROSITE" id="PS50850">
    <property type="entry name" value="MFS"/>
    <property type="match status" value="1"/>
</dbReference>
<feature type="transmembrane region" description="Helical" evidence="6">
    <location>
        <begin position="460"/>
        <end position="480"/>
    </location>
</feature>
<dbReference type="InterPro" id="IPR005828">
    <property type="entry name" value="MFS_sugar_transport-like"/>
</dbReference>
<dbReference type="PANTHER" id="PTHR23508:SF10">
    <property type="entry name" value="CARBOXYLIC ACID TRANSPORTER PROTEIN HOMOLOG"/>
    <property type="match status" value="1"/>
</dbReference>
<organism evidence="8 9">
    <name type="scientific">Kockovaella imperatae</name>
    <dbReference type="NCBI Taxonomy" id="4999"/>
    <lineage>
        <taxon>Eukaryota</taxon>
        <taxon>Fungi</taxon>
        <taxon>Dikarya</taxon>
        <taxon>Basidiomycota</taxon>
        <taxon>Agaricomycotina</taxon>
        <taxon>Tremellomycetes</taxon>
        <taxon>Tremellales</taxon>
        <taxon>Cuniculitremaceae</taxon>
        <taxon>Kockovaella</taxon>
    </lineage>
</organism>
<dbReference type="Proteomes" id="UP000193218">
    <property type="component" value="Unassembled WGS sequence"/>
</dbReference>
<evidence type="ECO:0000313" key="8">
    <source>
        <dbReference type="EMBL" id="ORX36511.1"/>
    </source>
</evidence>
<protein>
    <submittedName>
        <fullName evidence="8">Major facilitator superfamily domain-containing protein</fullName>
    </submittedName>
</protein>
<gene>
    <name evidence="8" type="ORF">BD324DRAFT_651749</name>
</gene>
<evidence type="ECO:0000256" key="3">
    <source>
        <dbReference type="ARBA" id="ARBA00022989"/>
    </source>
</evidence>
<dbReference type="SUPFAM" id="SSF103473">
    <property type="entry name" value="MFS general substrate transporter"/>
    <property type="match status" value="1"/>
</dbReference>
<dbReference type="Gene3D" id="1.20.1250.20">
    <property type="entry name" value="MFS general substrate transporter like domains"/>
    <property type="match status" value="1"/>
</dbReference>
<feature type="region of interest" description="Disordered" evidence="5">
    <location>
        <begin position="1"/>
        <end position="27"/>
    </location>
</feature>
<dbReference type="EMBL" id="NBSH01000008">
    <property type="protein sequence ID" value="ORX36511.1"/>
    <property type="molecule type" value="Genomic_DNA"/>
</dbReference>
<keyword evidence="3 6" id="KW-1133">Transmembrane helix</keyword>
<dbReference type="InterPro" id="IPR036259">
    <property type="entry name" value="MFS_trans_sf"/>
</dbReference>
<keyword evidence="9" id="KW-1185">Reference proteome</keyword>
<evidence type="ECO:0000256" key="5">
    <source>
        <dbReference type="SAM" id="MobiDB-lite"/>
    </source>
</evidence>
<dbReference type="OrthoDB" id="2153661at2759"/>
<evidence type="ECO:0000259" key="7">
    <source>
        <dbReference type="PROSITE" id="PS50850"/>
    </source>
</evidence>
<feature type="transmembrane region" description="Helical" evidence="6">
    <location>
        <begin position="273"/>
        <end position="295"/>
    </location>
</feature>
<keyword evidence="4 6" id="KW-0472">Membrane</keyword>
<dbReference type="GO" id="GO:0005886">
    <property type="term" value="C:plasma membrane"/>
    <property type="evidence" value="ECO:0007669"/>
    <property type="project" value="TreeGrafter"/>
</dbReference>
<keyword evidence="2 6" id="KW-0812">Transmembrane</keyword>
<dbReference type="AlphaFoldDB" id="A0A1Y1UEL8"/>
<feature type="transmembrane region" description="Helical" evidence="6">
    <location>
        <begin position="222"/>
        <end position="243"/>
    </location>
</feature>
<accession>A0A1Y1UEL8</accession>
<feature type="transmembrane region" description="Helical" evidence="6">
    <location>
        <begin position="39"/>
        <end position="65"/>
    </location>
</feature>
<feature type="transmembrane region" description="Helical" evidence="6">
    <location>
        <begin position="85"/>
        <end position="104"/>
    </location>
</feature>
<dbReference type="GO" id="GO:0046943">
    <property type="term" value="F:carboxylic acid transmembrane transporter activity"/>
    <property type="evidence" value="ECO:0007669"/>
    <property type="project" value="TreeGrafter"/>
</dbReference>
<feature type="transmembrane region" description="Helical" evidence="6">
    <location>
        <begin position="138"/>
        <end position="159"/>
    </location>
</feature>
<feature type="domain" description="Major facilitator superfamily (MFS) profile" evidence="7">
    <location>
        <begin position="44"/>
        <end position="484"/>
    </location>
</feature>
<dbReference type="STRING" id="4999.A0A1Y1UEL8"/>
<feature type="compositionally biased region" description="Basic and acidic residues" evidence="5">
    <location>
        <begin position="1"/>
        <end position="15"/>
    </location>
</feature>
<evidence type="ECO:0000256" key="6">
    <source>
        <dbReference type="SAM" id="Phobius"/>
    </source>
</evidence>
<dbReference type="InterPro" id="IPR020846">
    <property type="entry name" value="MFS_dom"/>
</dbReference>
<evidence type="ECO:0000256" key="1">
    <source>
        <dbReference type="ARBA" id="ARBA00004141"/>
    </source>
</evidence>
<dbReference type="PROSITE" id="PS00216">
    <property type="entry name" value="SUGAR_TRANSPORT_1"/>
    <property type="match status" value="1"/>
</dbReference>
<dbReference type="Pfam" id="PF00083">
    <property type="entry name" value="Sugar_tr"/>
    <property type="match status" value="2"/>
</dbReference>
<proteinExistence type="predicted"/>
<evidence type="ECO:0000256" key="4">
    <source>
        <dbReference type="ARBA" id="ARBA00023136"/>
    </source>
</evidence>
<dbReference type="PANTHER" id="PTHR23508">
    <property type="entry name" value="CARBOXYLIC ACID TRANSPORTER PROTEIN HOMOLOG"/>
    <property type="match status" value="1"/>
</dbReference>
<feature type="transmembrane region" description="Helical" evidence="6">
    <location>
        <begin position="315"/>
        <end position="335"/>
    </location>
</feature>
<comment type="caution">
    <text evidence="8">The sequence shown here is derived from an EMBL/GenBank/DDBJ whole genome shotgun (WGS) entry which is preliminary data.</text>
</comment>
<feature type="transmembrane region" description="Helical" evidence="6">
    <location>
        <begin position="111"/>
        <end position="132"/>
    </location>
</feature>
<evidence type="ECO:0000256" key="2">
    <source>
        <dbReference type="ARBA" id="ARBA00022692"/>
    </source>
</evidence>
<comment type="subcellular location">
    <subcellularLocation>
        <location evidence="1">Membrane</location>
        <topology evidence="1">Multi-pass membrane protein</topology>
    </subcellularLocation>
</comment>
<feature type="transmembrane region" description="Helical" evidence="6">
    <location>
        <begin position="347"/>
        <end position="366"/>
    </location>
</feature>
<feature type="transmembrane region" description="Helical" evidence="6">
    <location>
        <begin position="180"/>
        <end position="210"/>
    </location>
</feature>
<reference evidence="8 9" key="1">
    <citation type="submission" date="2017-03" db="EMBL/GenBank/DDBJ databases">
        <title>Widespread Adenine N6-methylation of Active Genes in Fungi.</title>
        <authorList>
            <consortium name="DOE Joint Genome Institute"/>
            <person name="Mondo S.J."/>
            <person name="Dannebaum R.O."/>
            <person name="Kuo R.C."/>
            <person name="Louie K.B."/>
            <person name="Bewick A.J."/>
            <person name="Labutti K."/>
            <person name="Haridas S."/>
            <person name="Kuo A."/>
            <person name="Salamov A."/>
            <person name="Ahrendt S.R."/>
            <person name="Lau R."/>
            <person name="Bowen B.P."/>
            <person name="Lipzen A."/>
            <person name="Sullivan W."/>
            <person name="Andreopoulos W.B."/>
            <person name="Clum A."/>
            <person name="Lindquist E."/>
            <person name="Daum C."/>
            <person name="Northen T.R."/>
            <person name="Ramamoorthy G."/>
            <person name="Schmitz R.J."/>
            <person name="Gryganskyi A."/>
            <person name="Culley D."/>
            <person name="Magnuson J."/>
            <person name="James T.Y."/>
            <person name="O'Malley M.A."/>
            <person name="Stajich J.E."/>
            <person name="Spatafora J.W."/>
            <person name="Visel A."/>
            <person name="Grigoriev I.V."/>
        </authorList>
    </citation>
    <scope>NUCLEOTIDE SEQUENCE [LARGE SCALE GENOMIC DNA]</scope>
    <source>
        <strain evidence="8 9">NRRL Y-17943</strain>
    </source>
</reference>
<sequence>MPFRRDEPEIDDVKDSQPPSPELLPTQRTKEVISLRTKISAVFTVVFSGIALLSDGYNASIVGYLNLLFKPLYPDAFTHEMKTRISNSFFIGEIVGQLGFGMAIDRVGRKAGILLTTSCLIMGIILSAAAHGKTNEGLLWMMLIGRGLAGVGAGGEYPVAGTASIEAADETSHVRTRRGFLIASVGCGAIDLGFVIGGIVPIIILLAYGYTTHSTGVHGFVGTWRITMALGLVPVLSVFYFRIKMLNSTAYRKNAMKGKRISLKILMLAFRRYWRRIIGTCACWFLYDFCSYPFGIFSSTIVGQLNPDNTILQNIGWGTLINAFLPFGCLVGGVLLDKIGRRNTQALGFAAQGVIGMILGGVLSKIQNNTAAFVIVYGESSLNFQPNNILIIYEGIFLAVAEAGPGVATILIGGEVYPTALRGHFLGFSAAWGKAGAAIGTQVFTPIQNAFSDDFRGQQAVFLIGSAVSIVGAIITYICIPEMGTGQYLEDEDAAWRAYLESHGVSTNEFGEAVEASASGQMIREIEDKQ</sequence>